<evidence type="ECO:0000256" key="3">
    <source>
        <dbReference type="ARBA" id="ARBA00023004"/>
    </source>
</evidence>
<dbReference type="InterPro" id="IPR011008">
    <property type="entry name" value="Dimeric_a/b-barrel"/>
</dbReference>
<dbReference type="InterPro" id="IPR010644">
    <property type="entry name" value="ChdC/CLD"/>
</dbReference>
<dbReference type="SUPFAM" id="SSF54909">
    <property type="entry name" value="Dimeric alpha+beta barrel"/>
    <property type="match status" value="1"/>
</dbReference>
<accession>A0A5C6CW90</accession>
<dbReference type="PANTHER" id="PTHR36843:SF1">
    <property type="entry name" value="COPROHEME DECARBOXYLASE"/>
    <property type="match status" value="1"/>
</dbReference>
<feature type="region of interest" description="Disordered" evidence="4">
    <location>
        <begin position="1"/>
        <end position="43"/>
    </location>
</feature>
<evidence type="ECO:0000256" key="4">
    <source>
        <dbReference type="SAM" id="MobiDB-lite"/>
    </source>
</evidence>
<dbReference type="EMBL" id="SJPT01000001">
    <property type="protein sequence ID" value="TWU26949.1"/>
    <property type="molecule type" value="Genomic_DNA"/>
</dbReference>
<gene>
    <name evidence="5" type="ORF">Pla52o_08050</name>
</gene>
<organism evidence="5 6">
    <name type="scientific">Novipirellula galeiformis</name>
    <dbReference type="NCBI Taxonomy" id="2528004"/>
    <lineage>
        <taxon>Bacteria</taxon>
        <taxon>Pseudomonadati</taxon>
        <taxon>Planctomycetota</taxon>
        <taxon>Planctomycetia</taxon>
        <taxon>Pirellulales</taxon>
        <taxon>Pirellulaceae</taxon>
        <taxon>Novipirellula</taxon>
    </lineage>
</organism>
<keyword evidence="5" id="KW-0560">Oxidoreductase</keyword>
<dbReference type="Pfam" id="PF06778">
    <property type="entry name" value="Chlor_dismutase"/>
    <property type="match status" value="1"/>
</dbReference>
<reference evidence="5 6" key="1">
    <citation type="submission" date="2019-02" db="EMBL/GenBank/DDBJ databases">
        <title>Deep-cultivation of Planctomycetes and their phenomic and genomic characterization uncovers novel biology.</title>
        <authorList>
            <person name="Wiegand S."/>
            <person name="Jogler M."/>
            <person name="Boedeker C."/>
            <person name="Pinto D."/>
            <person name="Vollmers J."/>
            <person name="Rivas-Marin E."/>
            <person name="Kohn T."/>
            <person name="Peeters S.H."/>
            <person name="Heuer A."/>
            <person name="Rast P."/>
            <person name="Oberbeckmann S."/>
            <person name="Bunk B."/>
            <person name="Jeske O."/>
            <person name="Meyerdierks A."/>
            <person name="Storesund J.E."/>
            <person name="Kallscheuer N."/>
            <person name="Luecker S."/>
            <person name="Lage O.M."/>
            <person name="Pohl T."/>
            <person name="Merkel B.J."/>
            <person name="Hornburger P."/>
            <person name="Mueller R.-W."/>
            <person name="Bruemmer F."/>
            <person name="Labrenz M."/>
            <person name="Spormann A.M."/>
            <person name="Op Den Camp H."/>
            <person name="Overmann J."/>
            <person name="Amann R."/>
            <person name="Jetten M.S.M."/>
            <person name="Mascher T."/>
            <person name="Medema M.H."/>
            <person name="Devos D.P."/>
            <person name="Kaster A.-K."/>
            <person name="Ovreas L."/>
            <person name="Rohde M."/>
            <person name="Galperin M.Y."/>
            <person name="Jogler C."/>
        </authorList>
    </citation>
    <scope>NUCLEOTIDE SEQUENCE [LARGE SCALE GENOMIC DNA]</scope>
    <source>
        <strain evidence="5 6">Pla52o</strain>
    </source>
</reference>
<dbReference type="PANTHER" id="PTHR36843">
    <property type="entry name" value="HEME-DEPENDENT PEROXIDASE YWFI-RELATED"/>
    <property type="match status" value="1"/>
</dbReference>
<dbReference type="GO" id="GO:0046872">
    <property type="term" value="F:metal ion binding"/>
    <property type="evidence" value="ECO:0007669"/>
    <property type="project" value="UniProtKB-KW"/>
</dbReference>
<keyword evidence="1" id="KW-0349">Heme</keyword>
<dbReference type="AlphaFoldDB" id="A0A5C6CW90"/>
<keyword evidence="2" id="KW-0479">Metal-binding</keyword>
<keyword evidence="5" id="KW-0575">Peroxidase</keyword>
<dbReference type="NCBIfam" id="NF008913">
    <property type="entry name" value="PRK12276.1"/>
    <property type="match status" value="1"/>
</dbReference>
<evidence type="ECO:0000256" key="1">
    <source>
        <dbReference type="ARBA" id="ARBA00022617"/>
    </source>
</evidence>
<dbReference type="GO" id="GO:0020037">
    <property type="term" value="F:heme binding"/>
    <property type="evidence" value="ECO:0007669"/>
    <property type="project" value="InterPro"/>
</dbReference>
<name>A0A5C6CW90_9BACT</name>
<keyword evidence="3" id="KW-0408">Iron</keyword>
<dbReference type="Proteomes" id="UP000316304">
    <property type="component" value="Unassembled WGS sequence"/>
</dbReference>
<sequence length="304" mass="33799">MTTPDPSAGRPVPSTAASPAGRPTSGRPSPGHRGAPLPEPSTVPETGWHCGHYFYRFRRESLSGRLSQECQTQFKAALQPAAELAPERLGTYWTSGHRADFAVMIMDPDPAKVDAVHQRLIAPPLGQFIEATWSFVSLSEVSEYVPTIEEYERRLIAGGEVAGSAEVAAKVGAYERRLPMMNEQRLRPDFPDWPSACFYPMSKSRVVGANWFTEPFSARNAMMAEHAQSGMAFAGKVSQLITVGVGIDDWEWMVTLWGRNPEYLKEIVYKMRFDEASAKYGEFGPFYVGYRAGAEEILEHCQLK</sequence>
<evidence type="ECO:0000313" key="5">
    <source>
        <dbReference type="EMBL" id="TWU26949.1"/>
    </source>
</evidence>
<evidence type="ECO:0000256" key="2">
    <source>
        <dbReference type="ARBA" id="ARBA00022723"/>
    </source>
</evidence>
<protein>
    <submittedName>
        <fullName evidence="5">Putative heme peroxidase</fullName>
    </submittedName>
</protein>
<evidence type="ECO:0000313" key="6">
    <source>
        <dbReference type="Proteomes" id="UP000316304"/>
    </source>
</evidence>
<dbReference type="GO" id="GO:0004601">
    <property type="term" value="F:peroxidase activity"/>
    <property type="evidence" value="ECO:0007669"/>
    <property type="project" value="UniProtKB-KW"/>
</dbReference>
<comment type="caution">
    <text evidence="5">The sequence shown here is derived from an EMBL/GenBank/DDBJ whole genome shotgun (WGS) entry which is preliminary data.</text>
</comment>
<dbReference type="Gene3D" id="3.30.70.1030">
    <property type="entry name" value="Apc35880, domain 1"/>
    <property type="match status" value="2"/>
</dbReference>
<keyword evidence="6" id="KW-1185">Reference proteome</keyword>
<proteinExistence type="predicted"/>